<proteinExistence type="predicted"/>
<name>A0A3S5FGV6_9PLAT</name>
<protein>
    <submittedName>
        <fullName evidence="1">Uncharacterized protein</fullName>
    </submittedName>
</protein>
<dbReference type="EMBL" id="CAAALY010265555">
    <property type="protein sequence ID" value="VEL40595.1"/>
    <property type="molecule type" value="Genomic_DNA"/>
</dbReference>
<organism evidence="1 2">
    <name type="scientific">Protopolystoma xenopodis</name>
    <dbReference type="NCBI Taxonomy" id="117903"/>
    <lineage>
        <taxon>Eukaryota</taxon>
        <taxon>Metazoa</taxon>
        <taxon>Spiralia</taxon>
        <taxon>Lophotrochozoa</taxon>
        <taxon>Platyhelminthes</taxon>
        <taxon>Monogenea</taxon>
        <taxon>Polyopisthocotylea</taxon>
        <taxon>Polystomatidea</taxon>
        <taxon>Polystomatidae</taxon>
        <taxon>Protopolystoma</taxon>
    </lineage>
</organism>
<reference evidence="1" key="1">
    <citation type="submission" date="2018-11" db="EMBL/GenBank/DDBJ databases">
        <authorList>
            <consortium name="Pathogen Informatics"/>
        </authorList>
    </citation>
    <scope>NUCLEOTIDE SEQUENCE</scope>
</reference>
<accession>A0A3S5FGV6</accession>
<comment type="caution">
    <text evidence="1">The sequence shown here is derived from an EMBL/GenBank/DDBJ whole genome shotgun (WGS) entry which is preliminary data.</text>
</comment>
<evidence type="ECO:0000313" key="1">
    <source>
        <dbReference type="EMBL" id="VEL40595.1"/>
    </source>
</evidence>
<evidence type="ECO:0000313" key="2">
    <source>
        <dbReference type="Proteomes" id="UP000784294"/>
    </source>
</evidence>
<sequence length="133" mass="14973">MPTSALHSDAEMGEISYIPLLLGHIKNPIYTRLTTHQLTAEEFTLGKLRVNFTVDSLKVVESGAFQASCGKHLLPEYAQLLVGTAEMDTDELVAVANFQLQLPYLWMMQRADENQNFHPVKIIDVLSDDRISR</sequence>
<dbReference type="Proteomes" id="UP000784294">
    <property type="component" value="Unassembled WGS sequence"/>
</dbReference>
<keyword evidence="2" id="KW-1185">Reference proteome</keyword>
<dbReference type="AlphaFoldDB" id="A0A3S5FGV6"/>
<gene>
    <name evidence="1" type="ORF">PXEA_LOCUS34035</name>
</gene>